<dbReference type="Proteomes" id="UP000053791">
    <property type="component" value="Unassembled WGS sequence"/>
</dbReference>
<comment type="caution">
    <text evidence="2">The sequence shown here is derived from an EMBL/GenBank/DDBJ whole genome shotgun (WGS) entry which is preliminary data.</text>
</comment>
<gene>
    <name evidence="2" type="ORF">AVO45_11140</name>
</gene>
<keyword evidence="1" id="KW-1133">Transmembrane helix</keyword>
<evidence type="ECO:0000256" key="1">
    <source>
        <dbReference type="SAM" id="Phobius"/>
    </source>
</evidence>
<dbReference type="OrthoDB" id="7704644at2"/>
<name>A0A0X3TMM6_9RHOB</name>
<accession>A0A0X3TMM6</accession>
<keyword evidence="3" id="KW-1185">Reference proteome</keyword>
<sequence>MADEFDARIAELNYKTALVHKETAEASARSNRSSNFLQHVIGGAIMAGFAAFASYLASTNTYKSAIREIELKYEKENREIDLELAKLSLTILAGEYEDNVENSLPARKFALNALERGTGVKIPEADKDTWARTGLTPGNIDSFGMGEISQIGKLNRALSNAFSAKGTGCVDRHGEMHCGELFSGALVGDNACVIIEIEPGIVCGRLESIEQALDKREKQND</sequence>
<dbReference type="AlphaFoldDB" id="A0A0X3TMM6"/>
<evidence type="ECO:0000313" key="2">
    <source>
        <dbReference type="EMBL" id="KUJ77025.1"/>
    </source>
</evidence>
<evidence type="ECO:0000313" key="3">
    <source>
        <dbReference type="Proteomes" id="UP000053791"/>
    </source>
</evidence>
<dbReference type="EMBL" id="LQBQ01000034">
    <property type="protein sequence ID" value="KUJ77025.1"/>
    <property type="molecule type" value="Genomic_DNA"/>
</dbReference>
<proteinExistence type="predicted"/>
<feature type="transmembrane region" description="Helical" evidence="1">
    <location>
        <begin position="36"/>
        <end position="57"/>
    </location>
</feature>
<protein>
    <submittedName>
        <fullName evidence="2">Uncharacterized protein</fullName>
    </submittedName>
</protein>
<keyword evidence="1" id="KW-0472">Membrane</keyword>
<organism evidence="2 3">
    <name type="scientific">Ruegeria marisrubri</name>
    <dbReference type="NCBI Taxonomy" id="1685379"/>
    <lineage>
        <taxon>Bacteria</taxon>
        <taxon>Pseudomonadati</taxon>
        <taxon>Pseudomonadota</taxon>
        <taxon>Alphaproteobacteria</taxon>
        <taxon>Rhodobacterales</taxon>
        <taxon>Roseobacteraceae</taxon>
        <taxon>Ruegeria</taxon>
    </lineage>
</organism>
<dbReference type="RefSeq" id="WP_068348031.1">
    <property type="nucleotide sequence ID" value="NZ_LQBQ01000034.1"/>
</dbReference>
<reference evidence="2 3" key="1">
    <citation type="submission" date="2015-12" db="EMBL/GenBank/DDBJ databases">
        <authorList>
            <person name="Shamseldin A."/>
            <person name="Moawad H."/>
            <person name="Abd El-Rahim W.M."/>
            <person name="Sadowsky M.J."/>
        </authorList>
    </citation>
    <scope>NUCLEOTIDE SEQUENCE [LARGE SCALE GENOMIC DNA]</scope>
    <source>
        <strain evidence="2 3">ZGT118</strain>
    </source>
</reference>
<keyword evidence="1" id="KW-0812">Transmembrane</keyword>